<evidence type="ECO:0000256" key="8">
    <source>
        <dbReference type="ARBA" id="ARBA00022833"/>
    </source>
</evidence>
<evidence type="ECO:0000256" key="5">
    <source>
        <dbReference type="ARBA" id="ARBA00022723"/>
    </source>
</evidence>
<evidence type="ECO:0000256" key="7">
    <source>
        <dbReference type="ARBA" id="ARBA00022801"/>
    </source>
</evidence>
<keyword evidence="6 12" id="KW-0732">Signal</keyword>
<evidence type="ECO:0000256" key="12">
    <source>
        <dbReference type="SAM" id="SignalP"/>
    </source>
</evidence>
<organism evidence="14 15">
    <name type="scientific">Hermetia illucens</name>
    <name type="common">Black soldier fly</name>
    <dbReference type="NCBI Taxonomy" id="343691"/>
    <lineage>
        <taxon>Eukaryota</taxon>
        <taxon>Metazoa</taxon>
        <taxon>Ecdysozoa</taxon>
        <taxon>Arthropoda</taxon>
        <taxon>Hexapoda</taxon>
        <taxon>Insecta</taxon>
        <taxon>Pterygota</taxon>
        <taxon>Neoptera</taxon>
        <taxon>Endopterygota</taxon>
        <taxon>Diptera</taxon>
        <taxon>Brachycera</taxon>
        <taxon>Stratiomyomorpha</taxon>
        <taxon>Stratiomyidae</taxon>
        <taxon>Hermetiinae</taxon>
        <taxon>Hermetia</taxon>
    </lineage>
</organism>
<dbReference type="InterPro" id="IPR000834">
    <property type="entry name" value="Peptidase_M14"/>
</dbReference>
<dbReference type="SUPFAM" id="SSF53187">
    <property type="entry name" value="Zn-dependent exopeptidases"/>
    <property type="match status" value="1"/>
</dbReference>
<dbReference type="SUPFAM" id="SSF54897">
    <property type="entry name" value="Protease propeptides/inhibitors"/>
    <property type="match status" value="1"/>
</dbReference>
<evidence type="ECO:0000256" key="9">
    <source>
        <dbReference type="ARBA" id="ARBA00023049"/>
    </source>
</evidence>
<keyword evidence="5" id="KW-0479">Metal-binding</keyword>
<evidence type="ECO:0000256" key="1">
    <source>
        <dbReference type="ARBA" id="ARBA00001947"/>
    </source>
</evidence>
<keyword evidence="10" id="KW-1015">Disulfide bond</keyword>
<dbReference type="PRINTS" id="PR00765">
    <property type="entry name" value="CRBOXYPTASEA"/>
</dbReference>
<proteinExistence type="inferred from homology"/>
<dbReference type="Gene3D" id="3.30.70.340">
    <property type="entry name" value="Metallocarboxypeptidase-like"/>
    <property type="match status" value="1"/>
</dbReference>
<feature type="chain" id="PRO_5030973727" description="Peptidase M14 domain-containing protein" evidence="12">
    <location>
        <begin position="18"/>
        <end position="410"/>
    </location>
</feature>
<dbReference type="EMBL" id="LR899010">
    <property type="protein sequence ID" value="CAD7080714.1"/>
    <property type="molecule type" value="Genomic_DNA"/>
</dbReference>
<gene>
    <name evidence="14" type="ORF">HERILL_LOCUS3855</name>
</gene>
<comment type="similarity">
    <text evidence="2 11">Belongs to the peptidase M14 family.</text>
</comment>
<keyword evidence="9" id="KW-0482">Metalloprotease</keyword>
<evidence type="ECO:0000259" key="13">
    <source>
        <dbReference type="PROSITE" id="PS52035"/>
    </source>
</evidence>
<evidence type="ECO:0000256" key="11">
    <source>
        <dbReference type="PROSITE-ProRule" id="PRU01379"/>
    </source>
</evidence>
<feature type="domain" description="Peptidase M14" evidence="13">
    <location>
        <begin position="116"/>
        <end position="405"/>
    </location>
</feature>
<evidence type="ECO:0000256" key="10">
    <source>
        <dbReference type="ARBA" id="ARBA00023157"/>
    </source>
</evidence>
<keyword evidence="8" id="KW-0862">Zinc</keyword>
<dbReference type="PROSITE" id="PS00132">
    <property type="entry name" value="CARBOXYPEPT_ZN_1"/>
    <property type="match status" value="1"/>
</dbReference>
<dbReference type="SMART" id="SM00631">
    <property type="entry name" value="Zn_pept"/>
    <property type="match status" value="1"/>
</dbReference>
<dbReference type="AlphaFoldDB" id="A0A7R8YSK8"/>
<comment type="cofactor">
    <cofactor evidence="1">
        <name>Zn(2+)</name>
        <dbReference type="ChEBI" id="CHEBI:29105"/>
    </cofactor>
</comment>
<dbReference type="OMA" id="MVQPKDQ"/>
<dbReference type="Proteomes" id="UP000594454">
    <property type="component" value="Chromosome 2"/>
</dbReference>
<dbReference type="OrthoDB" id="3626597at2759"/>
<keyword evidence="15" id="KW-1185">Reference proteome</keyword>
<protein>
    <recommendedName>
        <fullName evidence="13">Peptidase M14 domain-containing protein</fullName>
    </recommendedName>
</protein>
<dbReference type="GO" id="GO:0005615">
    <property type="term" value="C:extracellular space"/>
    <property type="evidence" value="ECO:0007669"/>
    <property type="project" value="TreeGrafter"/>
</dbReference>
<dbReference type="FunFam" id="3.40.630.10:FF:000001">
    <property type="entry name" value="Carboxypeptidase B"/>
    <property type="match status" value="1"/>
</dbReference>
<dbReference type="PANTHER" id="PTHR11705:SF140">
    <property type="entry name" value="FI02848P-RELATED"/>
    <property type="match status" value="1"/>
</dbReference>
<keyword evidence="3" id="KW-0121">Carboxypeptidase</keyword>
<dbReference type="PANTHER" id="PTHR11705">
    <property type="entry name" value="PROTEASE FAMILY M14 CARBOXYPEPTIDASE A,B"/>
    <property type="match status" value="1"/>
</dbReference>
<evidence type="ECO:0000256" key="4">
    <source>
        <dbReference type="ARBA" id="ARBA00022670"/>
    </source>
</evidence>
<dbReference type="InterPro" id="IPR003146">
    <property type="entry name" value="M14A_act_pep"/>
</dbReference>
<dbReference type="Gene3D" id="3.40.630.10">
    <property type="entry name" value="Zn peptidases"/>
    <property type="match status" value="1"/>
</dbReference>
<feature type="active site" description="Proton donor/acceptor" evidence="11">
    <location>
        <position position="374"/>
    </location>
</feature>
<dbReference type="Pfam" id="PF02244">
    <property type="entry name" value="Propep_M14"/>
    <property type="match status" value="1"/>
</dbReference>
<keyword evidence="4" id="KW-0645">Protease</keyword>
<dbReference type="GO" id="GO:0004181">
    <property type="term" value="F:metallocarboxypeptidase activity"/>
    <property type="evidence" value="ECO:0007669"/>
    <property type="project" value="InterPro"/>
</dbReference>
<dbReference type="FunCoup" id="A0A7R8YSK8">
    <property type="interactions" value="72"/>
</dbReference>
<dbReference type="CDD" id="cd03860">
    <property type="entry name" value="M14_CP_A-B_like"/>
    <property type="match status" value="1"/>
</dbReference>
<dbReference type="GO" id="GO:0008270">
    <property type="term" value="F:zinc ion binding"/>
    <property type="evidence" value="ECO:0007669"/>
    <property type="project" value="InterPro"/>
</dbReference>
<dbReference type="InterPro" id="IPR057246">
    <property type="entry name" value="CARBOXYPEPT_ZN_1"/>
</dbReference>
<dbReference type="Pfam" id="PF00246">
    <property type="entry name" value="Peptidase_M14"/>
    <property type="match status" value="1"/>
</dbReference>
<accession>A0A7R8YSK8</accession>
<dbReference type="InterPro" id="IPR036990">
    <property type="entry name" value="M14A-like_propep"/>
</dbReference>
<keyword evidence="7" id="KW-0378">Hydrolase</keyword>
<dbReference type="PROSITE" id="PS52035">
    <property type="entry name" value="PEPTIDASE_M14"/>
    <property type="match status" value="1"/>
</dbReference>
<evidence type="ECO:0000256" key="6">
    <source>
        <dbReference type="ARBA" id="ARBA00022729"/>
    </source>
</evidence>
<evidence type="ECO:0000313" key="15">
    <source>
        <dbReference type="Proteomes" id="UP000594454"/>
    </source>
</evidence>
<sequence>MLFKVGVLVLLCGFAASFQYEGYKVYNIQPRTSLEADFLHEISNQPGFDGLHVSRLLDRPAQIMVAPEQQGDFESLLLQRGMTYEITVPDVAQKLEEDGITSQSFRTRGARIGFTAFYRHSAINDYLDELASSYSKYVSVETVGQSYEGRTMKVIRITNGDGNPNKKVIFVDAGIHAREWIAPAGALYIINQLVENRAANADLLKNFDWVVLPVVNPDGYEYTHTSSRMWRKTRSKGKSCYGTDGNRNFDYYWGYTGASSSECSDTYMGTKAFSEVETQVVRSILQSLKGKGVFYLTLHSYGNYILYPWGWTSNLPDTYKDLDEVASAGASAIKSATGGKFTYGSSTRVLYAAAGGSDDYAFAMAGFPISITMELQGSGFDPKPAQIQGYVQEAWVGIKAMVTKVDAKYA</sequence>
<evidence type="ECO:0000256" key="3">
    <source>
        <dbReference type="ARBA" id="ARBA00022645"/>
    </source>
</evidence>
<feature type="signal peptide" evidence="12">
    <location>
        <begin position="1"/>
        <end position="17"/>
    </location>
</feature>
<name>A0A7R8YSK8_HERIL</name>
<reference evidence="14 15" key="1">
    <citation type="submission" date="2020-11" db="EMBL/GenBank/DDBJ databases">
        <authorList>
            <person name="Wallbank WR R."/>
            <person name="Pardo Diaz C."/>
            <person name="Kozak K."/>
            <person name="Martin S."/>
            <person name="Jiggins C."/>
            <person name="Moest M."/>
            <person name="Warren A I."/>
            <person name="Generalovic N T."/>
            <person name="Byers J.R.P. K."/>
            <person name="Montejo-Kovacevich G."/>
            <person name="Yen C E."/>
        </authorList>
    </citation>
    <scope>NUCLEOTIDE SEQUENCE [LARGE SCALE GENOMIC DNA]</scope>
</reference>
<dbReference type="InParanoid" id="A0A7R8YSK8"/>
<dbReference type="GO" id="GO:0006508">
    <property type="term" value="P:proteolysis"/>
    <property type="evidence" value="ECO:0007669"/>
    <property type="project" value="UniProtKB-KW"/>
</dbReference>
<evidence type="ECO:0000256" key="2">
    <source>
        <dbReference type="ARBA" id="ARBA00005988"/>
    </source>
</evidence>
<evidence type="ECO:0000313" key="14">
    <source>
        <dbReference type="EMBL" id="CAD7080714.1"/>
    </source>
</evidence>